<dbReference type="SUPFAM" id="SSF53098">
    <property type="entry name" value="Ribonuclease H-like"/>
    <property type="match status" value="1"/>
</dbReference>
<reference evidence="2 3" key="1">
    <citation type="journal article" date="2022" name="G3 (Bethesda)">
        <title>Whole-genome sequence and methylome profiling of the almond [Prunus dulcis (Mill.) D.A. Webb] cultivar 'Nonpareil'.</title>
        <authorList>
            <person name="D'Amico-Willman K.M."/>
            <person name="Ouma W.Z."/>
            <person name="Meulia T."/>
            <person name="Sideli G.M."/>
            <person name="Gradziel T.M."/>
            <person name="Fresnedo-Ramirez J."/>
        </authorList>
    </citation>
    <scope>NUCLEOTIDE SEQUENCE [LARGE SCALE GENOMIC DNA]</scope>
    <source>
        <strain evidence="2">Clone GOH B32 T37-40</strain>
    </source>
</reference>
<protein>
    <recommendedName>
        <fullName evidence="1">Integrase catalytic domain-containing protein</fullName>
    </recommendedName>
</protein>
<organism evidence="2 3">
    <name type="scientific">Prunus dulcis</name>
    <name type="common">Almond</name>
    <name type="synonym">Amygdalus dulcis</name>
    <dbReference type="NCBI Taxonomy" id="3755"/>
    <lineage>
        <taxon>Eukaryota</taxon>
        <taxon>Viridiplantae</taxon>
        <taxon>Streptophyta</taxon>
        <taxon>Embryophyta</taxon>
        <taxon>Tracheophyta</taxon>
        <taxon>Spermatophyta</taxon>
        <taxon>Magnoliopsida</taxon>
        <taxon>eudicotyledons</taxon>
        <taxon>Gunneridae</taxon>
        <taxon>Pentapetalae</taxon>
        <taxon>rosids</taxon>
        <taxon>fabids</taxon>
        <taxon>Rosales</taxon>
        <taxon>Rosaceae</taxon>
        <taxon>Amygdaloideae</taxon>
        <taxon>Amygdaleae</taxon>
        <taxon>Prunus</taxon>
    </lineage>
</organism>
<accession>A0AAD4YZ86</accession>
<dbReference type="EMBL" id="JAJFAZ020000005">
    <property type="protein sequence ID" value="KAI5326961.1"/>
    <property type="molecule type" value="Genomic_DNA"/>
</dbReference>
<dbReference type="InterPro" id="IPR012337">
    <property type="entry name" value="RNaseH-like_sf"/>
</dbReference>
<evidence type="ECO:0000313" key="2">
    <source>
        <dbReference type="EMBL" id="KAI5326961.1"/>
    </source>
</evidence>
<dbReference type="GO" id="GO:0003676">
    <property type="term" value="F:nucleic acid binding"/>
    <property type="evidence" value="ECO:0007669"/>
    <property type="project" value="InterPro"/>
</dbReference>
<evidence type="ECO:0000259" key="1">
    <source>
        <dbReference type="PROSITE" id="PS50994"/>
    </source>
</evidence>
<comment type="caution">
    <text evidence="2">The sequence shown here is derived from an EMBL/GenBank/DDBJ whole genome shotgun (WGS) entry which is preliminary data.</text>
</comment>
<dbReference type="PANTHER" id="PTHR37984">
    <property type="entry name" value="PROTEIN CBG26694"/>
    <property type="match status" value="1"/>
</dbReference>
<feature type="domain" description="Integrase catalytic" evidence="1">
    <location>
        <begin position="26"/>
        <end position="190"/>
    </location>
</feature>
<proteinExistence type="predicted"/>
<dbReference type="GO" id="GO:0015074">
    <property type="term" value="P:DNA integration"/>
    <property type="evidence" value="ECO:0007669"/>
    <property type="project" value="InterPro"/>
</dbReference>
<evidence type="ECO:0000313" key="3">
    <source>
        <dbReference type="Proteomes" id="UP001054821"/>
    </source>
</evidence>
<name>A0AAD4YZ86_PRUDU</name>
<dbReference type="Proteomes" id="UP001054821">
    <property type="component" value="Chromosome 5"/>
</dbReference>
<dbReference type="PROSITE" id="PS50994">
    <property type="entry name" value="INTEGRASE"/>
    <property type="match status" value="1"/>
</dbReference>
<dbReference type="Gene3D" id="3.30.420.10">
    <property type="entry name" value="Ribonuclease H-like superfamily/Ribonuclease H"/>
    <property type="match status" value="1"/>
</dbReference>
<sequence>MSKDSPLLAILVKATSMNQFAHPGLLQPLPIPETIWQDIAMDFVEGLPSSHEKNCILVVVDRLSKYGHFVALKHPYTVAQVAQLFIKKILGLHGLPRTIVSDCNPTFLSQFCTTFFHSQGTKLCHSSAYHPHSNGQIEVLNRTFEHYLRCFVGDKPTSWSTRLSWAEWWYNTTYHSAIQMTHHEPVYGKLPPTIQSYIPGTSTVDDVNTTLQDRDTIPRQLHLNLQVAQQRMKHFADRHRTKREFQPGNWVFLRLQPYH</sequence>
<keyword evidence="3" id="KW-1185">Reference proteome</keyword>
<dbReference type="AlphaFoldDB" id="A0AAD4YZ86"/>
<dbReference type="InterPro" id="IPR001584">
    <property type="entry name" value="Integrase_cat-core"/>
</dbReference>
<dbReference type="InterPro" id="IPR036397">
    <property type="entry name" value="RNaseH_sf"/>
</dbReference>
<dbReference type="InterPro" id="IPR050951">
    <property type="entry name" value="Retrovirus_Pol_polyprotein"/>
</dbReference>
<dbReference type="PANTHER" id="PTHR37984:SF5">
    <property type="entry name" value="PROTEIN NYNRIN-LIKE"/>
    <property type="match status" value="1"/>
</dbReference>
<gene>
    <name evidence="2" type="ORF">L3X38_026357</name>
</gene>